<dbReference type="AlphaFoldDB" id="A0A0D0CS91"/>
<accession>A0A0D0CS91</accession>
<dbReference type="EMBL" id="KN826649">
    <property type="protein sequence ID" value="KIK78258.1"/>
    <property type="molecule type" value="Genomic_DNA"/>
</dbReference>
<dbReference type="HOGENOM" id="CLU_2378450_0_0_1"/>
<dbReference type="Proteomes" id="UP000054538">
    <property type="component" value="Unassembled WGS sequence"/>
</dbReference>
<organism evidence="1 2">
    <name type="scientific">Paxillus rubicundulus Ve08.2h10</name>
    <dbReference type="NCBI Taxonomy" id="930991"/>
    <lineage>
        <taxon>Eukaryota</taxon>
        <taxon>Fungi</taxon>
        <taxon>Dikarya</taxon>
        <taxon>Basidiomycota</taxon>
        <taxon>Agaricomycotina</taxon>
        <taxon>Agaricomycetes</taxon>
        <taxon>Agaricomycetidae</taxon>
        <taxon>Boletales</taxon>
        <taxon>Paxilineae</taxon>
        <taxon>Paxillaceae</taxon>
        <taxon>Paxillus</taxon>
    </lineage>
</organism>
<dbReference type="OrthoDB" id="2690122at2759"/>
<reference evidence="2" key="2">
    <citation type="submission" date="2015-01" db="EMBL/GenBank/DDBJ databases">
        <title>Evolutionary Origins and Diversification of the Mycorrhizal Mutualists.</title>
        <authorList>
            <consortium name="DOE Joint Genome Institute"/>
            <consortium name="Mycorrhizal Genomics Consortium"/>
            <person name="Kohler A."/>
            <person name="Kuo A."/>
            <person name="Nagy L.G."/>
            <person name="Floudas D."/>
            <person name="Copeland A."/>
            <person name="Barry K.W."/>
            <person name="Cichocki N."/>
            <person name="Veneault-Fourrey C."/>
            <person name="LaButti K."/>
            <person name="Lindquist E.A."/>
            <person name="Lipzen A."/>
            <person name="Lundell T."/>
            <person name="Morin E."/>
            <person name="Murat C."/>
            <person name="Riley R."/>
            <person name="Ohm R."/>
            <person name="Sun H."/>
            <person name="Tunlid A."/>
            <person name="Henrissat B."/>
            <person name="Grigoriev I.V."/>
            <person name="Hibbett D.S."/>
            <person name="Martin F."/>
        </authorList>
    </citation>
    <scope>NUCLEOTIDE SEQUENCE [LARGE SCALE GENOMIC DNA]</scope>
    <source>
        <strain evidence="2">Ve08.2h10</strain>
    </source>
</reference>
<gene>
    <name evidence="1" type="ORF">PAXRUDRAFT_164446</name>
</gene>
<evidence type="ECO:0008006" key="3">
    <source>
        <dbReference type="Google" id="ProtNLM"/>
    </source>
</evidence>
<evidence type="ECO:0000313" key="1">
    <source>
        <dbReference type="EMBL" id="KIK78258.1"/>
    </source>
</evidence>
<keyword evidence="2" id="KW-1185">Reference proteome</keyword>
<name>A0A0D0CS91_9AGAM</name>
<reference evidence="1 2" key="1">
    <citation type="submission" date="2014-04" db="EMBL/GenBank/DDBJ databases">
        <authorList>
            <consortium name="DOE Joint Genome Institute"/>
            <person name="Kuo A."/>
            <person name="Kohler A."/>
            <person name="Jargeat P."/>
            <person name="Nagy L.G."/>
            <person name="Floudas D."/>
            <person name="Copeland A."/>
            <person name="Barry K.W."/>
            <person name="Cichocki N."/>
            <person name="Veneault-Fourrey C."/>
            <person name="LaButti K."/>
            <person name="Lindquist E.A."/>
            <person name="Lipzen A."/>
            <person name="Lundell T."/>
            <person name="Morin E."/>
            <person name="Murat C."/>
            <person name="Sun H."/>
            <person name="Tunlid A."/>
            <person name="Henrissat B."/>
            <person name="Grigoriev I.V."/>
            <person name="Hibbett D.S."/>
            <person name="Martin F."/>
            <person name="Nordberg H.P."/>
            <person name="Cantor M.N."/>
            <person name="Hua S.X."/>
        </authorList>
    </citation>
    <scope>NUCLEOTIDE SEQUENCE [LARGE SCALE GENOMIC DNA]</scope>
    <source>
        <strain evidence="1 2">Ve08.2h10</strain>
    </source>
</reference>
<proteinExistence type="predicted"/>
<evidence type="ECO:0000313" key="2">
    <source>
        <dbReference type="Proteomes" id="UP000054538"/>
    </source>
</evidence>
<protein>
    <recommendedName>
        <fullName evidence="3">Nuclear pore complex protein</fullName>
    </recommendedName>
</protein>
<sequence>LLRDLEGNDWEALHPQCAENISEGHTIISEFIQFQQKISPLQGPFTEHLKEDCSRLLCVARGWFAAEEEIMRLMGNGQQALEDGLFAGQLVWQIS</sequence>
<feature type="non-terminal residue" evidence="1">
    <location>
        <position position="1"/>
    </location>
</feature>
<dbReference type="InParanoid" id="A0A0D0CS91"/>